<dbReference type="PATRIC" id="fig|48936.3.peg.4078"/>
<dbReference type="Pfam" id="PF13532">
    <property type="entry name" value="2OG-FeII_Oxy_2"/>
    <property type="match status" value="1"/>
</dbReference>
<reference evidence="2 3" key="1">
    <citation type="submission" date="2014-10" db="EMBL/GenBank/DDBJ databases">
        <title>Draft genome sequence of Novosphingobium subterraneum DSM 12447.</title>
        <authorList>
            <person name="Gan H.M."/>
            <person name="Gan H.Y."/>
            <person name="Savka M.A."/>
        </authorList>
    </citation>
    <scope>NUCLEOTIDE SEQUENCE [LARGE SCALE GENOMIC DNA]</scope>
    <source>
        <strain evidence="2 3">DSM 12447</strain>
    </source>
</reference>
<accession>A0A0B8ZI81</accession>
<evidence type="ECO:0000313" key="2">
    <source>
        <dbReference type="EMBL" id="KHS42732.1"/>
    </source>
</evidence>
<dbReference type="GO" id="GO:0032451">
    <property type="term" value="F:demethylase activity"/>
    <property type="evidence" value="ECO:0007669"/>
    <property type="project" value="TreeGrafter"/>
</dbReference>
<comment type="caution">
    <text evidence="2">The sequence shown here is derived from an EMBL/GenBank/DDBJ whole genome shotgun (WGS) entry which is preliminary data.</text>
</comment>
<evidence type="ECO:0000259" key="1">
    <source>
        <dbReference type="Pfam" id="PF13532"/>
    </source>
</evidence>
<dbReference type="GO" id="GO:0070988">
    <property type="term" value="P:demethylation"/>
    <property type="evidence" value="ECO:0007669"/>
    <property type="project" value="InterPro"/>
</dbReference>
<dbReference type="PANTHER" id="PTHR12463">
    <property type="entry name" value="OXYGENASE-RELATED"/>
    <property type="match status" value="1"/>
</dbReference>
<dbReference type="SUPFAM" id="SSF51197">
    <property type="entry name" value="Clavaminate synthase-like"/>
    <property type="match status" value="1"/>
</dbReference>
<protein>
    <recommendedName>
        <fullName evidence="1">Alpha-ketoglutarate-dependent dioxygenase AlkB-like domain-containing protein</fullName>
    </recommendedName>
</protein>
<proteinExistence type="predicted"/>
<dbReference type="RefSeq" id="WP_039337660.1">
    <property type="nucleotide sequence ID" value="NZ_JBNNWK010000016.1"/>
</dbReference>
<feature type="domain" description="Alpha-ketoglutarate-dependent dioxygenase AlkB-like" evidence="1">
    <location>
        <begin position="42"/>
        <end position="172"/>
    </location>
</feature>
<dbReference type="AlphaFoldDB" id="A0A0B8ZI81"/>
<dbReference type="EMBL" id="JRVC01000026">
    <property type="protein sequence ID" value="KHS42732.1"/>
    <property type="molecule type" value="Genomic_DNA"/>
</dbReference>
<dbReference type="Proteomes" id="UP000031338">
    <property type="component" value="Unassembled WGS sequence"/>
</dbReference>
<dbReference type="PANTHER" id="PTHR12463:SF1">
    <property type="entry name" value="2-OXOGLUTARATE AND FE-DEPENDENT OXYGENASE FAMILY PROTEIN"/>
    <property type="match status" value="1"/>
</dbReference>
<evidence type="ECO:0000313" key="3">
    <source>
        <dbReference type="Proteomes" id="UP000031338"/>
    </source>
</evidence>
<sequence length="183" mass="20707">MNDDFFGPAIPGLFLIEDLVDEAAQLSLITEIEETSLAPFRFQQWTGMRETASYGLHYDFTASTLSEAEAFRPWLDKLARMVEAKCELPGRSIVHALLTRYPVGAAIGWHRDRAIFGEVFGISLGTEAVLRLRRRQPAGFSRYSLPLRPGSLYRLSGEARNQWEHSIAPLQQLRRSITLRTLA</sequence>
<keyword evidence="3" id="KW-1185">Reference proteome</keyword>
<dbReference type="GO" id="GO:0016491">
    <property type="term" value="F:oxidoreductase activity"/>
    <property type="evidence" value="ECO:0007669"/>
    <property type="project" value="TreeGrafter"/>
</dbReference>
<name>A0A0B8ZI81_9SPHN</name>
<gene>
    <name evidence="2" type="ORF">NJ75_04047</name>
</gene>
<dbReference type="InterPro" id="IPR037151">
    <property type="entry name" value="AlkB-like_sf"/>
</dbReference>
<dbReference type="STRING" id="48936.NJ75_04047"/>
<dbReference type="Gene3D" id="2.60.120.590">
    <property type="entry name" value="Alpha-ketoglutarate-dependent dioxygenase AlkB-like"/>
    <property type="match status" value="1"/>
</dbReference>
<dbReference type="InterPro" id="IPR027450">
    <property type="entry name" value="AlkB-like"/>
</dbReference>
<organism evidence="2 3">
    <name type="scientific">Novosphingobium subterraneum</name>
    <dbReference type="NCBI Taxonomy" id="48936"/>
    <lineage>
        <taxon>Bacteria</taxon>
        <taxon>Pseudomonadati</taxon>
        <taxon>Pseudomonadota</taxon>
        <taxon>Alphaproteobacteria</taxon>
        <taxon>Sphingomonadales</taxon>
        <taxon>Sphingomonadaceae</taxon>
        <taxon>Novosphingobium</taxon>
    </lineage>
</organism>
<dbReference type="InterPro" id="IPR032857">
    <property type="entry name" value="ALKBH4"/>
</dbReference>